<keyword evidence="2" id="KW-1185">Reference proteome</keyword>
<accession>A0ACC1NBA0</accession>
<dbReference type="EMBL" id="JAPDGR010002300">
    <property type="protein sequence ID" value="KAJ2976560.1"/>
    <property type="molecule type" value="Genomic_DNA"/>
</dbReference>
<organism evidence="1 2">
    <name type="scientific">Xylaria curta</name>
    <dbReference type="NCBI Taxonomy" id="42375"/>
    <lineage>
        <taxon>Eukaryota</taxon>
        <taxon>Fungi</taxon>
        <taxon>Dikarya</taxon>
        <taxon>Ascomycota</taxon>
        <taxon>Pezizomycotina</taxon>
        <taxon>Sordariomycetes</taxon>
        <taxon>Xylariomycetidae</taxon>
        <taxon>Xylariales</taxon>
        <taxon>Xylariaceae</taxon>
        <taxon>Xylaria</taxon>
    </lineage>
</organism>
<sequence>MPNAMSQPKRMPPGKLWVAGRQAHLPLLYPSPSTSRNGFTGSTPELAILTLGTMKLFKSASNAGRGRAPPTRSNIRGRISGPIPIPDEDFPIRNPGSGVGQEGRPNQLDLEARRDSSAVSTNTAPSAAYEEKTTPLARSGRSHTSTASAYARRRTNQSSTLRYSMLSDGTDAASPSRKKSTFKTAIGKLFRKRNRKPSVPSASESDAQASISEDHRRSDPVAKEQGRPDSETEPKRSTSLPVTELNKALRSHSIGPDDYMAIHSARNSLQSDSAFLRKRAATTSSGPVTSRLRDESADMMGLSPRPASAQGHDQSDEYDPESIGRAVSVDFLAPRRRSRSLSQLQRVSEGYGLVRKRSEEIRYWRASQIPGPLSSDVSVLNHGEPGTTETTELTTDDREETPLMATPEPFNFGSMGNMRITEVASLEDRVAALEVQNQKLEKLVNQLFQVVPGVDKYATDLSHPGPATYAAPGSAAVEMPGHRDGATGADPLSPSYSVSDQSNASFEDEKTFIGSLHPSTREAPRPVSGVTIRGAASLPTLLRDASDQVTPEQYNTLKALLDAERTARHTLDARVTQLTQMVHMMSQTTHRLDTHLPSGVNNSISVFEHDDDDDDDNDGTEPPNANMEDGSDTFKTPMEEQPIHNFDDSSGEEIQDGVDNGSRKRAARTLSLGQLTLGKSKHSQQPNAGVDL</sequence>
<gene>
    <name evidence="1" type="ORF">NUW58_g8051</name>
</gene>
<comment type="caution">
    <text evidence="1">The sequence shown here is derived from an EMBL/GenBank/DDBJ whole genome shotgun (WGS) entry which is preliminary data.</text>
</comment>
<dbReference type="Proteomes" id="UP001143856">
    <property type="component" value="Unassembled WGS sequence"/>
</dbReference>
<evidence type="ECO:0000313" key="1">
    <source>
        <dbReference type="EMBL" id="KAJ2976560.1"/>
    </source>
</evidence>
<proteinExistence type="predicted"/>
<name>A0ACC1NBA0_9PEZI</name>
<reference evidence="1" key="1">
    <citation type="submission" date="2022-10" db="EMBL/GenBank/DDBJ databases">
        <title>Genome Sequence of Xylaria curta.</title>
        <authorList>
            <person name="Buettner E."/>
        </authorList>
    </citation>
    <scope>NUCLEOTIDE SEQUENCE</scope>
    <source>
        <strain evidence="1">Babe10</strain>
    </source>
</reference>
<protein>
    <submittedName>
        <fullName evidence="1">Uncharacterized protein</fullName>
    </submittedName>
</protein>
<evidence type="ECO:0000313" key="2">
    <source>
        <dbReference type="Proteomes" id="UP001143856"/>
    </source>
</evidence>